<keyword evidence="1" id="KW-0472">Membrane</keyword>
<dbReference type="RefSeq" id="WP_380578626.1">
    <property type="nucleotide sequence ID" value="NZ_JBHSQJ010000004.1"/>
</dbReference>
<dbReference type="Pfam" id="PF06724">
    <property type="entry name" value="DUF1206"/>
    <property type="match status" value="1"/>
</dbReference>
<proteinExistence type="predicted"/>
<protein>
    <submittedName>
        <fullName evidence="3">DUF1206 domain-containing protein</fullName>
    </submittedName>
</protein>
<feature type="domain" description="DUF1206" evidence="2">
    <location>
        <begin position="2"/>
        <end position="63"/>
    </location>
</feature>
<organism evidence="3 4">
    <name type="scientific">Streptacidiphilus monticola</name>
    <dbReference type="NCBI Taxonomy" id="2161674"/>
    <lineage>
        <taxon>Bacteria</taxon>
        <taxon>Bacillati</taxon>
        <taxon>Actinomycetota</taxon>
        <taxon>Actinomycetes</taxon>
        <taxon>Kitasatosporales</taxon>
        <taxon>Streptomycetaceae</taxon>
        <taxon>Streptacidiphilus</taxon>
    </lineage>
</organism>
<accession>A0ABW1FWS7</accession>
<sequence>MVCAAAGVFLLQAAIRFDPHRAKGLDETLRTLARTPAGPWLLVLVAAGLICFGLFSFACARWRRM</sequence>
<dbReference type="InterPro" id="IPR009597">
    <property type="entry name" value="DUF1206"/>
</dbReference>
<reference evidence="4" key="1">
    <citation type="journal article" date="2019" name="Int. J. Syst. Evol. Microbiol.">
        <title>The Global Catalogue of Microorganisms (GCM) 10K type strain sequencing project: providing services to taxonomists for standard genome sequencing and annotation.</title>
        <authorList>
            <consortium name="The Broad Institute Genomics Platform"/>
            <consortium name="The Broad Institute Genome Sequencing Center for Infectious Disease"/>
            <person name="Wu L."/>
            <person name="Ma J."/>
        </authorList>
    </citation>
    <scope>NUCLEOTIDE SEQUENCE [LARGE SCALE GENOMIC DNA]</scope>
    <source>
        <strain evidence="4">JCM 4816</strain>
    </source>
</reference>
<dbReference type="Proteomes" id="UP001596174">
    <property type="component" value="Unassembled WGS sequence"/>
</dbReference>
<keyword evidence="4" id="KW-1185">Reference proteome</keyword>
<gene>
    <name evidence="3" type="ORF">ACFP3V_01095</name>
</gene>
<keyword evidence="1" id="KW-0812">Transmembrane</keyword>
<feature type="transmembrane region" description="Helical" evidence="1">
    <location>
        <begin position="40"/>
        <end position="60"/>
    </location>
</feature>
<dbReference type="EMBL" id="JBHSQJ010000004">
    <property type="protein sequence ID" value="MFC5905822.1"/>
    <property type="molecule type" value="Genomic_DNA"/>
</dbReference>
<comment type="caution">
    <text evidence="3">The sequence shown here is derived from an EMBL/GenBank/DDBJ whole genome shotgun (WGS) entry which is preliminary data.</text>
</comment>
<evidence type="ECO:0000259" key="2">
    <source>
        <dbReference type="Pfam" id="PF06724"/>
    </source>
</evidence>
<name>A0ABW1FWS7_9ACTN</name>
<evidence type="ECO:0000256" key="1">
    <source>
        <dbReference type="SAM" id="Phobius"/>
    </source>
</evidence>
<evidence type="ECO:0000313" key="4">
    <source>
        <dbReference type="Proteomes" id="UP001596174"/>
    </source>
</evidence>
<keyword evidence="1" id="KW-1133">Transmembrane helix</keyword>
<evidence type="ECO:0000313" key="3">
    <source>
        <dbReference type="EMBL" id="MFC5905822.1"/>
    </source>
</evidence>